<protein>
    <submittedName>
        <fullName evidence="1">Uncharacterized protein</fullName>
    </submittedName>
</protein>
<reference evidence="1" key="1">
    <citation type="journal article" date="2019" name="bioRxiv">
        <title>The Genome of the Zebra Mussel, Dreissena polymorpha: A Resource for Invasive Species Research.</title>
        <authorList>
            <person name="McCartney M.A."/>
            <person name="Auch B."/>
            <person name="Kono T."/>
            <person name="Mallez S."/>
            <person name="Zhang Y."/>
            <person name="Obille A."/>
            <person name="Becker A."/>
            <person name="Abrahante J.E."/>
            <person name="Garbe J."/>
            <person name="Badalamenti J.P."/>
            <person name="Herman A."/>
            <person name="Mangelson H."/>
            <person name="Liachko I."/>
            <person name="Sullivan S."/>
            <person name="Sone E.D."/>
            <person name="Koren S."/>
            <person name="Silverstein K.A.T."/>
            <person name="Beckman K.B."/>
            <person name="Gohl D.M."/>
        </authorList>
    </citation>
    <scope>NUCLEOTIDE SEQUENCE</scope>
    <source>
        <strain evidence="1">Duluth1</strain>
        <tissue evidence="1">Whole animal</tissue>
    </source>
</reference>
<sequence length="50" mass="5278">MTGQGPLFSTEEEAKLVSHVKCMANLGYGFAISEVVAKATDCSVLEEANT</sequence>
<name>A0A9D4GK52_DREPO</name>
<keyword evidence="2" id="KW-1185">Reference proteome</keyword>
<dbReference type="EMBL" id="JAIWYP010000005">
    <property type="protein sequence ID" value="KAH3818322.1"/>
    <property type="molecule type" value="Genomic_DNA"/>
</dbReference>
<dbReference type="Proteomes" id="UP000828390">
    <property type="component" value="Unassembled WGS sequence"/>
</dbReference>
<dbReference type="AlphaFoldDB" id="A0A9D4GK52"/>
<accession>A0A9D4GK52</accession>
<reference evidence="1" key="2">
    <citation type="submission" date="2020-11" db="EMBL/GenBank/DDBJ databases">
        <authorList>
            <person name="McCartney M.A."/>
            <person name="Auch B."/>
            <person name="Kono T."/>
            <person name="Mallez S."/>
            <person name="Becker A."/>
            <person name="Gohl D.M."/>
            <person name="Silverstein K.A.T."/>
            <person name="Koren S."/>
            <person name="Bechman K.B."/>
            <person name="Herman A."/>
            <person name="Abrahante J.E."/>
            <person name="Garbe J."/>
        </authorList>
    </citation>
    <scope>NUCLEOTIDE SEQUENCE</scope>
    <source>
        <strain evidence="1">Duluth1</strain>
        <tissue evidence="1">Whole animal</tissue>
    </source>
</reference>
<comment type="caution">
    <text evidence="1">The sequence shown here is derived from an EMBL/GenBank/DDBJ whole genome shotgun (WGS) entry which is preliminary data.</text>
</comment>
<gene>
    <name evidence="1" type="ORF">DPMN_119926</name>
</gene>
<proteinExistence type="predicted"/>
<evidence type="ECO:0000313" key="2">
    <source>
        <dbReference type="Proteomes" id="UP000828390"/>
    </source>
</evidence>
<organism evidence="1 2">
    <name type="scientific">Dreissena polymorpha</name>
    <name type="common">Zebra mussel</name>
    <name type="synonym">Mytilus polymorpha</name>
    <dbReference type="NCBI Taxonomy" id="45954"/>
    <lineage>
        <taxon>Eukaryota</taxon>
        <taxon>Metazoa</taxon>
        <taxon>Spiralia</taxon>
        <taxon>Lophotrochozoa</taxon>
        <taxon>Mollusca</taxon>
        <taxon>Bivalvia</taxon>
        <taxon>Autobranchia</taxon>
        <taxon>Heteroconchia</taxon>
        <taxon>Euheterodonta</taxon>
        <taxon>Imparidentia</taxon>
        <taxon>Neoheterodontei</taxon>
        <taxon>Myida</taxon>
        <taxon>Dreissenoidea</taxon>
        <taxon>Dreissenidae</taxon>
        <taxon>Dreissena</taxon>
    </lineage>
</organism>
<evidence type="ECO:0000313" key="1">
    <source>
        <dbReference type="EMBL" id="KAH3818322.1"/>
    </source>
</evidence>